<dbReference type="EMBL" id="MLJI01000001">
    <property type="protein sequence ID" value="ORM92223.1"/>
    <property type="molecule type" value="Genomic_DNA"/>
</dbReference>
<name>A0A1X1EQS6_PANCY</name>
<dbReference type="OrthoDB" id="9182871at2"/>
<dbReference type="Proteomes" id="UP000193749">
    <property type="component" value="Unassembled WGS sequence"/>
</dbReference>
<dbReference type="RefSeq" id="WP_084872086.1">
    <property type="nucleotide sequence ID" value="NZ_JAGGMY010000006.1"/>
</dbReference>
<protein>
    <submittedName>
        <fullName evidence="1">Ester cyclase</fullName>
    </submittedName>
</protein>
<keyword evidence="2" id="KW-1185">Reference proteome</keyword>
<dbReference type="Gene3D" id="3.10.450.50">
    <property type="match status" value="1"/>
</dbReference>
<comment type="caution">
    <text evidence="1">The sequence shown here is derived from an EMBL/GenBank/DDBJ whole genome shotgun (WGS) entry which is preliminary data.</text>
</comment>
<reference evidence="1 2" key="1">
    <citation type="journal article" date="2017" name="Antonie Van Leeuwenhoek">
        <title>Phylogenomic resolution of the bacterial genus Pantoea and its relationship with Erwinia and Tatumella.</title>
        <authorList>
            <person name="Palmer M."/>
            <person name="Steenkamp E.T."/>
            <person name="Coetzee M.P."/>
            <person name="Chan W.Y."/>
            <person name="van Zyl E."/>
            <person name="De Maayer P."/>
            <person name="Coutinho T.A."/>
            <person name="Blom J."/>
            <person name="Smits T.H."/>
            <person name="Duffy B."/>
            <person name="Venter S.N."/>
        </authorList>
    </citation>
    <scope>NUCLEOTIDE SEQUENCE [LARGE SCALE GENOMIC DNA]</scope>
    <source>
        <strain evidence="1 2">LMG 2657</strain>
    </source>
</reference>
<dbReference type="AlphaFoldDB" id="A0A1X1EQS6"/>
<dbReference type="SUPFAM" id="SSF54427">
    <property type="entry name" value="NTF2-like"/>
    <property type="match status" value="1"/>
</dbReference>
<dbReference type="PANTHER" id="PTHR38436">
    <property type="entry name" value="POLYKETIDE CYCLASE SNOAL-LIKE DOMAIN"/>
    <property type="match status" value="1"/>
</dbReference>
<gene>
    <name evidence="1" type="ORF">HA50_02185</name>
</gene>
<dbReference type="InterPro" id="IPR032710">
    <property type="entry name" value="NTF2-like_dom_sf"/>
</dbReference>
<organism evidence="1 2">
    <name type="scientific">Pantoea cypripedii</name>
    <name type="common">Pectobacterium cypripedii</name>
    <name type="synonym">Erwinia cypripedii</name>
    <dbReference type="NCBI Taxonomy" id="55209"/>
    <lineage>
        <taxon>Bacteria</taxon>
        <taxon>Pseudomonadati</taxon>
        <taxon>Pseudomonadota</taxon>
        <taxon>Gammaproteobacteria</taxon>
        <taxon>Enterobacterales</taxon>
        <taxon>Erwiniaceae</taxon>
        <taxon>Pantoea</taxon>
    </lineage>
</organism>
<dbReference type="InterPro" id="IPR009959">
    <property type="entry name" value="Cyclase_SnoaL-like"/>
</dbReference>
<accession>A0A1X1EQS6</accession>
<dbReference type="STRING" id="55209.HA50_02185"/>
<dbReference type="PANTHER" id="PTHR38436:SF1">
    <property type="entry name" value="ESTER CYCLASE"/>
    <property type="match status" value="1"/>
</dbReference>
<dbReference type="Pfam" id="PF07366">
    <property type="entry name" value="SnoaL"/>
    <property type="match status" value="1"/>
</dbReference>
<evidence type="ECO:0000313" key="2">
    <source>
        <dbReference type="Proteomes" id="UP000193749"/>
    </source>
</evidence>
<dbReference type="GO" id="GO:0030638">
    <property type="term" value="P:polyketide metabolic process"/>
    <property type="evidence" value="ECO:0007669"/>
    <property type="project" value="InterPro"/>
</dbReference>
<sequence length="140" mass="15681">MSLTNKLAVCRFNHEVIEAGEREAFDQLVAANFINRSATPGTPNDRESLWRTFDQLLRPAFSGLTVTIEEQVAERDWVTTRKRISGIHSGTLMGIAPTGLTVAIEVIDMVRLENGQYVEHWGMNTLSNVIAQLQQTQNQP</sequence>
<proteinExistence type="predicted"/>
<evidence type="ECO:0000313" key="1">
    <source>
        <dbReference type="EMBL" id="ORM92223.1"/>
    </source>
</evidence>